<dbReference type="OrthoDB" id="1896682at2759"/>
<evidence type="ECO:0000256" key="4">
    <source>
        <dbReference type="ARBA" id="ARBA00023136"/>
    </source>
</evidence>
<name>A0A067JRK2_JATCU</name>
<sequence>MPPDFHYRSFASPQVKLSPPDSPESFIILPIGRTHCRGNKTMKVPGRKILPLLVFILSTISIFRLVRLATTTSSSTPPLPPFAPTLQHSSLTSQHKISDNSTILTKKEFKLLSNLIKRKTPCNLLIFGLEPEYLKLSLINSGGITLVLENDPDKISSIRSKNNHTRIYKFDYNVPAKKAYKLLKHARKSPACAPSSGKLQNSTCKLALRNLPEEVYKKKWDVVVVDGPSGHSTDAPGRMAAIYTASMIARTAGKNTTDVVVHDVDRTIEKWFSWEFLCDENLVSSKGKLWNFRITGKSNTTRFCTDQTVFLD</sequence>
<evidence type="ECO:0000256" key="3">
    <source>
        <dbReference type="ARBA" id="ARBA00022989"/>
    </source>
</evidence>
<dbReference type="GO" id="GO:0045492">
    <property type="term" value="P:xylan biosynthetic process"/>
    <property type="evidence" value="ECO:0007669"/>
    <property type="project" value="InterPro"/>
</dbReference>
<protein>
    <submittedName>
        <fullName evidence="5">Uncharacterized protein</fullName>
    </submittedName>
</protein>
<keyword evidence="4" id="KW-0472">Membrane</keyword>
<evidence type="ECO:0000313" key="6">
    <source>
        <dbReference type="Proteomes" id="UP000027138"/>
    </source>
</evidence>
<dbReference type="AlphaFoldDB" id="A0A067JRK2"/>
<evidence type="ECO:0000256" key="2">
    <source>
        <dbReference type="ARBA" id="ARBA00022692"/>
    </source>
</evidence>
<dbReference type="Pfam" id="PF21729">
    <property type="entry name" value="IRX15_IRX15L_GXM"/>
    <property type="match status" value="1"/>
</dbReference>
<organism evidence="5 6">
    <name type="scientific">Jatropha curcas</name>
    <name type="common">Barbados nut</name>
    <dbReference type="NCBI Taxonomy" id="180498"/>
    <lineage>
        <taxon>Eukaryota</taxon>
        <taxon>Viridiplantae</taxon>
        <taxon>Streptophyta</taxon>
        <taxon>Embryophyta</taxon>
        <taxon>Tracheophyta</taxon>
        <taxon>Spermatophyta</taxon>
        <taxon>Magnoliopsida</taxon>
        <taxon>eudicotyledons</taxon>
        <taxon>Gunneridae</taxon>
        <taxon>Pentapetalae</taxon>
        <taxon>rosids</taxon>
        <taxon>fabids</taxon>
        <taxon>Malpighiales</taxon>
        <taxon>Euphorbiaceae</taxon>
        <taxon>Crotonoideae</taxon>
        <taxon>Jatropheae</taxon>
        <taxon>Jatropha</taxon>
    </lineage>
</organism>
<dbReference type="Proteomes" id="UP000027138">
    <property type="component" value="Unassembled WGS sequence"/>
</dbReference>
<evidence type="ECO:0000313" key="5">
    <source>
        <dbReference type="EMBL" id="KDP22615.1"/>
    </source>
</evidence>
<dbReference type="GO" id="GO:0000139">
    <property type="term" value="C:Golgi membrane"/>
    <property type="evidence" value="ECO:0007669"/>
    <property type="project" value="UniProtKB-SubCell"/>
</dbReference>
<evidence type="ECO:0000256" key="1">
    <source>
        <dbReference type="ARBA" id="ARBA00004194"/>
    </source>
</evidence>
<comment type="subcellular location">
    <subcellularLocation>
        <location evidence="1">Golgi apparatus membrane</location>
        <topology evidence="1">Single-pass membrane protein</topology>
    </subcellularLocation>
</comment>
<gene>
    <name evidence="5" type="ORF">JCGZ_26446</name>
</gene>
<keyword evidence="3" id="KW-1133">Transmembrane helix</keyword>
<dbReference type="STRING" id="180498.A0A067JRK2"/>
<dbReference type="InterPro" id="IPR006514">
    <property type="entry name" value="IRX15/GXM/AGM"/>
</dbReference>
<dbReference type="EMBL" id="KK915447">
    <property type="protein sequence ID" value="KDP22615.1"/>
    <property type="molecule type" value="Genomic_DNA"/>
</dbReference>
<dbReference type="NCBIfam" id="TIGR01627">
    <property type="entry name" value="A_thal_3515"/>
    <property type="match status" value="1"/>
</dbReference>
<reference evidence="5 6" key="1">
    <citation type="journal article" date="2014" name="PLoS ONE">
        <title>Global Analysis of Gene Expression Profiles in Physic Nut (Jatropha curcas L.) Seedlings Exposed to Salt Stress.</title>
        <authorList>
            <person name="Zhang L."/>
            <person name="Zhang C."/>
            <person name="Wu P."/>
            <person name="Chen Y."/>
            <person name="Li M."/>
            <person name="Jiang H."/>
            <person name="Wu G."/>
        </authorList>
    </citation>
    <scope>NUCLEOTIDE SEQUENCE [LARGE SCALE GENOMIC DNA]</scope>
    <source>
        <strain evidence="6">cv. GZQX0401</strain>
        <tissue evidence="5">Young leaves</tissue>
    </source>
</reference>
<keyword evidence="2" id="KW-0812">Transmembrane</keyword>
<proteinExistence type="predicted"/>
<dbReference type="PANTHER" id="PTHR31444">
    <property type="entry name" value="OS11G0490100 PROTEIN"/>
    <property type="match status" value="1"/>
</dbReference>
<keyword evidence="6" id="KW-1185">Reference proteome</keyword>
<accession>A0A067JRK2</accession>